<comment type="similarity">
    <text evidence="1">Belongs to the 'phage' integrase family.</text>
</comment>
<evidence type="ECO:0000313" key="6">
    <source>
        <dbReference type="Proteomes" id="UP000031549"/>
    </source>
</evidence>
<dbReference type="AlphaFoldDB" id="A0A846HL72"/>
<dbReference type="InterPro" id="IPR002104">
    <property type="entry name" value="Integrase_catalytic"/>
</dbReference>
<sequence>MKIRRNGQASVLTDEQLEELMSVFSRSDKLLFGICYYTSCRISEALQLTRGDIVGERIIFRASTTKTKKTREVKISVKLAELIIECGLPKTGYLFPGRKEGYRTRQSADLALRKACDYIGLKGVSSHSFRRSGLTKMYKAGVPLPTLQKRSGHTSIANLIFYLDIDREEVDAAGELL</sequence>
<evidence type="ECO:0000313" key="5">
    <source>
        <dbReference type="EMBL" id="NEU77030.1"/>
    </source>
</evidence>
<organism evidence="5 6">
    <name type="scientific">Hassallia byssoidea VB512170</name>
    <dbReference type="NCBI Taxonomy" id="1304833"/>
    <lineage>
        <taxon>Bacteria</taxon>
        <taxon>Bacillati</taxon>
        <taxon>Cyanobacteriota</taxon>
        <taxon>Cyanophyceae</taxon>
        <taxon>Nostocales</taxon>
        <taxon>Tolypothrichaceae</taxon>
        <taxon>Hassallia</taxon>
    </lineage>
</organism>
<dbReference type="PANTHER" id="PTHR30349">
    <property type="entry name" value="PHAGE INTEGRASE-RELATED"/>
    <property type="match status" value="1"/>
</dbReference>
<evidence type="ECO:0000256" key="2">
    <source>
        <dbReference type="ARBA" id="ARBA00023125"/>
    </source>
</evidence>
<dbReference type="GO" id="GO:0003677">
    <property type="term" value="F:DNA binding"/>
    <property type="evidence" value="ECO:0007669"/>
    <property type="project" value="UniProtKB-KW"/>
</dbReference>
<dbReference type="GO" id="GO:0006310">
    <property type="term" value="P:DNA recombination"/>
    <property type="evidence" value="ECO:0007669"/>
    <property type="project" value="UniProtKB-KW"/>
</dbReference>
<name>A0A846HL72_9CYAN</name>
<dbReference type="CDD" id="cd00796">
    <property type="entry name" value="INT_Rci_Hp1_C"/>
    <property type="match status" value="1"/>
</dbReference>
<dbReference type="Gene3D" id="1.10.443.10">
    <property type="entry name" value="Intergrase catalytic core"/>
    <property type="match status" value="1"/>
</dbReference>
<dbReference type="Proteomes" id="UP000031549">
    <property type="component" value="Unassembled WGS sequence"/>
</dbReference>
<dbReference type="Pfam" id="PF00589">
    <property type="entry name" value="Phage_integrase"/>
    <property type="match status" value="1"/>
</dbReference>
<accession>A0A846HL72</accession>
<gene>
    <name evidence="5" type="ORF">PI95_032165</name>
</gene>
<evidence type="ECO:0000256" key="1">
    <source>
        <dbReference type="ARBA" id="ARBA00008857"/>
    </source>
</evidence>
<dbReference type="RefSeq" id="WP_039754303.1">
    <property type="nucleotide sequence ID" value="NZ_JTCM02000149.1"/>
</dbReference>
<keyword evidence="6" id="KW-1185">Reference proteome</keyword>
<protein>
    <submittedName>
        <fullName evidence="5">Integrase</fullName>
    </submittedName>
</protein>
<keyword evidence="2" id="KW-0238">DNA-binding</keyword>
<dbReference type="PANTHER" id="PTHR30349:SF41">
    <property type="entry name" value="INTEGRASE_RECOMBINASE PROTEIN MJ0367-RELATED"/>
    <property type="match status" value="1"/>
</dbReference>
<dbReference type="InterPro" id="IPR013762">
    <property type="entry name" value="Integrase-like_cat_sf"/>
</dbReference>
<keyword evidence="3" id="KW-0233">DNA recombination</keyword>
<reference evidence="5 6" key="1">
    <citation type="journal article" date="2015" name="Genome Announc.">
        <title>Draft Genome Sequence of Cyanobacterium Hassallia byssoidea Strain VB512170, Isolated from Monuments in India.</title>
        <authorList>
            <person name="Singh D."/>
            <person name="Chandrababunaidu M.M."/>
            <person name="Panda A."/>
            <person name="Sen D."/>
            <person name="Bhattacharyya S."/>
            <person name="Adhikary S.P."/>
            <person name="Tripathy S."/>
        </authorList>
    </citation>
    <scope>NUCLEOTIDE SEQUENCE [LARGE SCALE GENOMIC DNA]</scope>
    <source>
        <strain evidence="5 6">VB512170</strain>
    </source>
</reference>
<dbReference type="InterPro" id="IPR011010">
    <property type="entry name" value="DNA_brk_join_enz"/>
</dbReference>
<proteinExistence type="inferred from homology"/>
<comment type="caution">
    <text evidence="5">The sequence shown here is derived from an EMBL/GenBank/DDBJ whole genome shotgun (WGS) entry which is preliminary data.</text>
</comment>
<feature type="domain" description="Tyr recombinase" evidence="4">
    <location>
        <begin position="7"/>
        <end position="175"/>
    </location>
</feature>
<dbReference type="InterPro" id="IPR050090">
    <property type="entry name" value="Tyrosine_recombinase_XerCD"/>
</dbReference>
<dbReference type="SUPFAM" id="SSF56349">
    <property type="entry name" value="DNA breaking-rejoining enzymes"/>
    <property type="match status" value="1"/>
</dbReference>
<dbReference type="PROSITE" id="PS51898">
    <property type="entry name" value="TYR_RECOMBINASE"/>
    <property type="match status" value="1"/>
</dbReference>
<dbReference type="GO" id="GO:0015074">
    <property type="term" value="P:DNA integration"/>
    <property type="evidence" value="ECO:0007669"/>
    <property type="project" value="InterPro"/>
</dbReference>
<evidence type="ECO:0000256" key="3">
    <source>
        <dbReference type="ARBA" id="ARBA00023172"/>
    </source>
</evidence>
<dbReference type="EMBL" id="JTCM02000149">
    <property type="protein sequence ID" value="NEU77030.1"/>
    <property type="molecule type" value="Genomic_DNA"/>
</dbReference>
<evidence type="ECO:0000259" key="4">
    <source>
        <dbReference type="PROSITE" id="PS51898"/>
    </source>
</evidence>